<gene>
    <name evidence="1" type="ORF">E0H73_39540</name>
</gene>
<proteinExistence type="predicted"/>
<organism evidence="1 2">
    <name type="scientific">Kribbella pittospori</name>
    <dbReference type="NCBI Taxonomy" id="722689"/>
    <lineage>
        <taxon>Bacteria</taxon>
        <taxon>Bacillati</taxon>
        <taxon>Actinomycetota</taxon>
        <taxon>Actinomycetes</taxon>
        <taxon>Propionibacteriales</taxon>
        <taxon>Kribbellaceae</taxon>
        <taxon>Kribbella</taxon>
    </lineage>
</organism>
<protein>
    <submittedName>
        <fullName evidence="1">Uncharacterized protein</fullName>
    </submittedName>
</protein>
<dbReference type="EMBL" id="SJKB01000020">
    <property type="protein sequence ID" value="TCC54246.1"/>
    <property type="molecule type" value="Genomic_DNA"/>
</dbReference>
<sequence>MNWLENRAAAKTGRAVQIPLRDTPWIPAVLENVAPDLVSALTYVVIDERDAPAGELLFVLSEWPRTDDLGRVRHRLGRVVEVSVSTNAWQTLARERRVPAELRERPPQIGDAFAMMLASRAQRQLLKPIGPIVDITAAARNAARASFYGAVAAPLDGSVAETASHDQGRLPAVTEPAEWRAHLGEAR</sequence>
<keyword evidence="2" id="KW-1185">Reference proteome</keyword>
<comment type="caution">
    <text evidence="1">The sequence shown here is derived from an EMBL/GenBank/DDBJ whole genome shotgun (WGS) entry which is preliminary data.</text>
</comment>
<evidence type="ECO:0000313" key="2">
    <source>
        <dbReference type="Proteomes" id="UP000291144"/>
    </source>
</evidence>
<dbReference type="OrthoDB" id="5196689at2"/>
<reference evidence="1 2" key="1">
    <citation type="submission" date="2019-02" db="EMBL/GenBank/DDBJ databases">
        <title>Kribbella capetownensis sp. nov. and Kribbella speibonae sp. nov., isolated from soil.</title>
        <authorList>
            <person name="Curtis S.M."/>
            <person name="Norton I."/>
            <person name="Everest G.J."/>
            <person name="Meyers P.R."/>
        </authorList>
    </citation>
    <scope>NUCLEOTIDE SEQUENCE [LARGE SCALE GENOMIC DNA]</scope>
    <source>
        <strain evidence="1 2">NRRL B-24813</strain>
    </source>
</reference>
<evidence type="ECO:0000313" key="1">
    <source>
        <dbReference type="EMBL" id="TCC54246.1"/>
    </source>
</evidence>
<accession>A0A4R0K825</accession>
<dbReference type="RefSeq" id="WP_131365397.1">
    <property type="nucleotide sequence ID" value="NZ_SJKB01000020.1"/>
</dbReference>
<name>A0A4R0K825_9ACTN</name>
<dbReference type="Proteomes" id="UP000291144">
    <property type="component" value="Unassembled WGS sequence"/>
</dbReference>
<dbReference type="AlphaFoldDB" id="A0A4R0K825"/>